<evidence type="ECO:0000313" key="4">
    <source>
        <dbReference type="Proteomes" id="UP001642484"/>
    </source>
</evidence>
<dbReference type="Proteomes" id="UP001642484">
    <property type="component" value="Unassembled WGS sequence"/>
</dbReference>
<keyword evidence="2" id="KW-0472">Membrane</keyword>
<proteinExistence type="predicted"/>
<comment type="caution">
    <text evidence="3">The sequence shown here is derived from an EMBL/GenBank/DDBJ whole genome shotgun (WGS) entry which is preliminary data.</text>
</comment>
<gene>
    <name evidence="3" type="ORF">CCMP2556_LOCUS6848</name>
</gene>
<name>A0ABP0III9_9DINO</name>
<evidence type="ECO:0000256" key="1">
    <source>
        <dbReference type="SAM" id="MobiDB-lite"/>
    </source>
</evidence>
<reference evidence="3 4" key="1">
    <citation type="submission" date="2024-02" db="EMBL/GenBank/DDBJ databases">
        <authorList>
            <person name="Chen Y."/>
            <person name="Shah S."/>
            <person name="Dougan E. K."/>
            <person name="Thang M."/>
            <person name="Chan C."/>
        </authorList>
    </citation>
    <scope>NUCLEOTIDE SEQUENCE [LARGE SCALE GENOMIC DNA]</scope>
</reference>
<feature type="compositionally biased region" description="Basic and acidic residues" evidence="1">
    <location>
        <begin position="239"/>
        <end position="253"/>
    </location>
</feature>
<keyword evidence="2" id="KW-0812">Transmembrane</keyword>
<feature type="transmembrane region" description="Helical" evidence="2">
    <location>
        <begin position="6"/>
        <end position="24"/>
    </location>
</feature>
<sequence length="284" mass="28558">MARSWTPVLVASASAGAVGAFFFWRYTRAAKAHLHVEEEPQEPQHEDPEKEEGYVEEPQILEIDFCVEGELQQCEHALGVVQCLRAERGSKQNVELDAAISALDELLPQYAAKLQEKRWLASKASLLDSTSEALQLLLLADDEQNLEAAAKSGRDIPELVFAAQSLNKILTSSGCCGGGGGCSSGGGCGGGGCGSKSGGGCGGGGCGSKSGGGGCGSKSGGVCGGGGCGSKSGGGCGGKKSEGGGGCDEKKGDCGSCSKQGGCNQKAEAPQTKVNDAGVVRVFA</sequence>
<feature type="region of interest" description="Disordered" evidence="1">
    <location>
        <begin position="230"/>
        <end position="277"/>
    </location>
</feature>
<evidence type="ECO:0000313" key="3">
    <source>
        <dbReference type="EMBL" id="CAK9002416.1"/>
    </source>
</evidence>
<evidence type="ECO:0000256" key="2">
    <source>
        <dbReference type="SAM" id="Phobius"/>
    </source>
</evidence>
<accession>A0ABP0III9</accession>
<organism evidence="3 4">
    <name type="scientific">Durusdinium trenchii</name>
    <dbReference type="NCBI Taxonomy" id="1381693"/>
    <lineage>
        <taxon>Eukaryota</taxon>
        <taxon>Sar</taxon>
        <taxon>Alveolata</taxon>
        <taxon>Dinophyceae</taxon>
        <taxon>Suessiales</taxon>
        <taxon>Symbiodiniaceae</taxon>
        <taxon>Durusdinium</taxon>
    </lineage>
</organism>
<protein>
    <submittedName>
        <fullName evidence="3">Uncharacterized protein</fullName>
    </submittedName>
</protein>
<keyword evidence="2" id="KW-1133">Transmembrane helix</keyword>
<dbReference type="EMBL" id="CAXAMN010003002">
    <property type="protein sequence ID" value="CAK9002416.1"/>
    <property type="molecule type" value="Genomic_DNA"/>
</dbReference>
<keyword evidence="4" id="KW-1185">Reference proteome</keyword>